<evidence type="ECO:0000256" key="4">
    <source>
        <dbReference type="ARBA" id="ARBA00022490"/>
    </source>
</evidence>
<dbReference type="Pfam" id="PF02367">
    <property type="entry name" value="TsaE"/>
    <property type="match status" value="1"/>
</dbReference>
<dbReference type="PANTHER" id="PTHR33540">
    <property type="entry name" value="TRNA THREONYLCARBAMOYLADENOSINE BIOSYNTHESIS PROTEIN TSAE"/>
    <property type="match status" value="1"/>
</dbReference>
<protein>
    <recommendedName>
        <fullName evidence="3">tRNA threonylcarbamoyladenosine biosynthesis protein TsaE</fullName>
    </recommendedName>
    <alternativeName>
        <fullName evidence="10">t(6)A37 threonylcarbamoyladenosine biosynthesis protein TsaE</fullName>
    </alternativeName>
</protein>
<evidence type="ECO:0000256" key="10">
    <source>
        <dbReference type="ARBA" id="ARBA00032441"/>
    </source>
</evidence>
<evidence type="ECO:0000256" key="9">
    <source>
        <dbReference type="ARBA" id="ARBA00022842"/>
    </source>
</evidence>
<keyword evidence="4" id="KW-0963">Cytoplasm</keyword>
<dbReference type="GO" id="GO:0046872">
    <property type="term" value="F:metal ion binding"/>
    <property type="evidence" value="ECO:0007669"/>
    <property type="project" value="UniProtKB-KW"/>
</dbReference>
<dbReference type="OrthoDB" id="9800307at2"/>
<keyword evidence="5" id="KW-0819">tRNA processing</keyword>
<evidence type="ECO:0000256" key="2">
    <source>
        <dbReference type="ARBA" id="ARBA00007599"/>
    </source>
</evidence>
<dbReference type="GO" id="GO:0005737">
    <property type="term" value="C:cytoplasm"/>
    <property type="evidence" value="ECO:0007669"/>
    <property type="project" value="UniProtKB-SubCell"/>
</dbReference>
<dbReference type="Gene3D" id="3.40.50.300">
    <property type="entry name" value="P-loop containing nucleotide triphosphate hydrolases"/>
    <property type="match status" value="1"/>
</dbReference>
<accession>A0A2Z2NMK5</accession>
<keyword evidence="8" id="KW-0067">ATP-binding</keyword>
<reference evidence="11 12" key="1">
    <citation type="submission" date="2016-12" db="EMBL/GenBank/DDBJ databases">
        <authorList>
            <person name="Song W.-J."/>
            <person name="Kurnit D.M."/>
        </authorList>
    </citation>
    <scope>NUCLEOTIDE SEQUENCE [LARGE SCALE GENOMIC DNA]</scope>
    <source>
        <strain evidence="11 12">IMCC3135</strain>
    </source>
</reference>
<dbReference type="AlphaFoldDB" id="A0A2Z2NMK5"/>
<name>A0A2Z2NMK5_9GAMM</name>
<evidence type="ECO:0000256" key="8">
    <source>
        <dbReference type="ARBA" id="ARBA00022840"/>
    </source>
</evidence>
<dbReference type="Proteomes" id="UP000250079">
    <property type="component" value="Chromosome"/>
</dbReference>
<dbReference type="RefSeq" id="WP_088917754.1">
    <property type="nucleotide sequence ID" value="NZ_CP018632.1"/>
</dbReference>
<dbReference type="KEGG" id="gai:IMCC3135_11765"/>
<gene>
    <name evidence="11" type="primary">tsaE</name>
    <name evidence="11" type="ORF">IMCC3135_11765</name>
</gene>
<dbReference type="NCBIfam" id="TIGR00150">
    <property type="entry name" value="T6A_YjeE"/>
    <property type="match status" value="1"/>
</dbReference>
<evidence type="ECO:0000256" key="6">
    <source>
        <dbReference type="ARBA" id="ARBA00022723"/>
    </source>
</evidence>
<evidence type="ECO:0000313" key="11">
    <source>
        <dbReference type="EMBL" id="ASJ72443.1"/>
    </source>
</evidence>
<evidence type="ECO:0000313" key="12">
    <source>
        <dbReference type="Proteomes" id="UP000250079"/>
    </source>
</evidence>
<evidence type="ECO:0000256" key="3">
    <source>
        <dbReference type="ARBA" id="ARBA00019010"/>
    </source>
</evidence>
<evidence type="ECO:0000256" key="1">
    <source>
        <dbReference type="ARBA" id="ARBA00004496"/>
    </source>
</evidence>
<keyword evidence="9" id="KW-0460">Magnesium</keyword>
<dbReference type="SUPFAM" id="SSF52540">
    <property type="entry name" value="P-loop containing nucleoside triphosphate hydrolases"/>
    <property type="match status" value="1"/>
</dbReference>
<keyword evidence="7" id="KW-0547">Nucleotide-binding</keyword>
<dbReference type="EMBL" id="CP018632">
    <property type="protein sequence ID" value="ASJ72443.1"/>
    <property type="molecule type" value="Genomic_DNA"/>
</dbReference>
<keyword evidence="12" id="KW-1185">Reference proteome</keyword>
<proteinExistence type="inferred from homology"/>
<keyword evidence="6" id="KW-0479">Metal-binding</keyword>
<comment type="similarity">
    <text evidence="2">Belongs to the TsaE family.</text>
</comment>
<evidence type="ECO:0000256" key="5">
    <source>
        <dbReference type="ARBA" id="ARBA00022694"/>
    </source>
</evidence>
<dbReference type="InterPro" id="IPR027417">
    <property type="entry name" value="P-loop_NTPase"/>
</dbReference>
<comment type="subcellular location">
    <subcellularLocation>
        <location evidence="1">Cytoplasm</location>
    </subcellularLocation>
</comment>
<dbReference type="PANTHER" id="PTHR33540:SF2">
    <property type="entry name" value="TRNA THREONYLCARBAMOYLADENOSINE BIOSYNTHESIS PROTEIN TSAE"/>
    <property type="match status" value="1"/>
</dbReference>
<organism evidence="11 12">
    <name type="scientific">Granulosicoccus antarcticus IMCC3135</name>
    <dbReference type="NCBI Taxonomy" id="1192854"/>
    <lineage>
        <taxon>Bacteria</taxon>
        <taxon>Pseudomonadati</taxon>
        <taxon>Pseudomonadota</taxon>
        <taxon>Gammaproteobacteria</taxon>
        <taxon>Chromatiales</taxon>
        <taxon>Granulosicoccaceae</taxon>
        <taxon>Granulosicoccus</taxon>
    </lineage>
</organism>
<dbReference type="GO" id="GO:0005524">
    <property type="term" value="F:ATP binding"/>
    <property type="evidence" value="ECO:0007669"/>
    <property type="project" value="UniProtKB-KW"/>
</dbReference>
<sequence>MNQEQYKADLARFIHEGVRDIADETSMQLLGEKLASCVPKGALWTLSGELGAGKSVLVRSVIHALGYKGRVKSPTYTLIETYDVSAQLGSAINNIAHLDLYRLQDPAELDYLGFDDLIREHDLVMIEWPEQGGDRLPRADLHISITYGVEDRRQVVFSIP</sequence>
<dbReference type="InterPro" id="IPR003442">
    <property type="entry name" value="T6A_TsaE"/>
</dbReference>
<dbReference type="GO" id="GO:0002949">
    <property type="term" value="P:tRNA threonylcarbamoyladenosine modification"/>
    <property type="evidence" value="ECO:0007669"/>
    <property type="project" value="InterPro"/>
</dbReference>
<evidence type="ECO:0000256" key="7">
    <source>
        <dbReference type="ARBA" id="ARBA00022741"/>
    </source>
</evidence>